<gene>
    <name evidence="2" type="ORF">ACJDUG_00405</name>
</gene>
<evidence type="ECO:0000313" key="3">
    <source>
        <dbReference type="Proteomes" id="UP001623591"/>
    </source>
</evidence>
<reference evidence="2 3" key="1">
    <citation type="submission" date="2024-11" db="EMBL/GenBank/DDBJ databases">
        <authorList>
            <person name="Heng Y.C."/>
            <person name="Lim A.C.H."/>
            <person name="Lee J.K.Y."/>
            <person name="Kittelmann S."/>
        </authorList>
    </citation>
    <scope>NUCLEOTIDE SEQUENCE [LARGE SCALE GENOMIC DNA]</scope>
    <source>
        <strain evidence="2 3">WILCCON 0185</strain>
    </source>
</reference>
<evidence type="ECO:0000313" key="2">
    <source>
        <dbReference type="EMBL" id="MFL0245434.1"/>
    </source>
</evidence>
<keyword evidence="3" id="KW-1185">Reference proteome</keyword>
<sequence>MSMMSVFEKLNLFEKDDDEAVNKNEEQEINSVSINENELEKSSDYQLEIKEIENNNTMAQKKKHERNMTINEIYSIYNLENSNINTIFMLGNFINALPENLPFEIKKKTVMNIISASNTDLNKLMSDGEKRINVLKQFSDDFYSTIEGDISNLHTEIKKLSELIDKHKEQINIRTNMLEEQNHAIKYEAQKINGIIDFFRNGD</sequence>
<evidence type="ECO:0000256" key="1">
    <source>
        <dbReference type="SAM" id="Coils"/>
    </source>
</evidence>
<feature type="coiled-coil region" evidence="1">
    <location>
        <begin position="22"/>
        <end position="67"/>
    </location>
</feature>
<protein>
    <submittedName>
        <fullName evidence="2">Uncharacterized protein</fullName>
    </submittedName>
</protein>
<accession>A0ABW8SY57</accession>
<dbReference type="Proteomes" id="UP001623591">
    <property type="component" value="Unassembled WGS sequence"/>
</dbReference>
<dbReference type="RefSeq" id="WP_406767899.1">
    <property type="nucleotide sequence ID" value="NZ_JBJHZZ010000001.1"/>
</dbReference>
<name>A0ABW8SY57_9CLOT</name>
<keyword evidence="1" id="KW-0175">Coiled coil</keyword>
<comment type="caution">
    <text evidence="2">The sequence shown here is derived from an EMBL/GenBank/DDBJ whole genome shotgun (WGS) entry which is preliminary data.</text>
</comment>
<proteinExistence type="predicted"/>
<dbReference type="EMBL" id="JBJHZZ010000001">
    <property type="protein sequence ID" value="MFL0245434.1"/>
    <property type="molecule type" value="Genomic_DNA"/>
</dbReference>
<organism evidence="2 3">
    <name type="scientific">Candidatus Clostridium stratigraminis</name>
    <dbReference type="NCBI Taxonomy" id="3381661"/>
    <lineage>
        <taxon>Bacteria</taxon>
        <taxon>Bacillati</taxon>
        <taxon>Bacillota</taxon>
        <taxon>Clostridia</taxon>
        <taxon>Eubacteriales</taxon>
        <taxon>Clostridiaceae</taxon>
        <taxon>Clostridium</taxon>
    </lineage>
</organism>